<name>A0A1C5HNY5_9ACTN</name>
<evidence type="ECO:0000256" key="1">
    <source>
        <dbReference type="ARBA" id="ARBA00023015"/>
    </source>
</evidence>
<dbReference type="InterPro" id="IPR036271">
    <property type="entry name" value="Tet_transcr_reg_TetR-rel_C_sf"/>
</dbReference>
<dbReference type="Pfam" id="PF00440">
    <property type="entry name" value="TetR_N"/>
    <property type="match status" value="1"/>
</dbReference>
<protein>
    <submittedName>
        <fullName evidence="7">DNA-binding transcriptional regulator, AcrR family</fullName>
    </submittedName>
</protein>
<dbReference type="SUPFAM" id="SSF46689">
    <property type="entry name" value="Homeodomain-like"/>
    <property type="match status" value="1"/>
</dbReference>
<dbReference type="PRINTS" id="PR00455">
    <property type="entry name" value="HTHTETR"/>
</dbReference>
<dbReference type="FunFam" id="1.10.10.60:FF:000141">
    <property type="entry name" value="TetR family transcriptional regulator"/>
    <property type="match status" value="1"/>
</dbReference>
<feature type="region of interest" description="Disordered" evidence="5">
    <location>
        <begin position="1"/>
        <end position="33"/>
    </location>
</feature>
<feature type="DNA-binding region" description="H-T-H motif" evidence="4">
    <location>
        <begin position="56"/>
        <end position="75"/>
    </location>
</feature>
<feature type="domain" description="HTH tetR-type" evidence="6">
    <location>
        <begin position="33"/>
        <end position="93"/>
    </location>
</feature>
<keyword evidence="3" id="KW-0804">Transcription</keyword>
<keyword evidence="2 4" id="KW-0238">DNA-binding</keyword>
<keyword evidence="1" id="KW-0805">Transcription regulation</keyword>
<evidence type="ECO:0000256" key="3">
    <source>
        <dbReference type="ARBA" id="ARBA00023163"/>
    </source>
</evidence>
<evidence type="ECO:0000256" key="5">
    <source>
        <dbReference type="SAM" id="MobiDB-lite"/>
    </source>
</evidence>
<dbReference type="GO" id="GO:0003700">
    <property type="term" value="F:DNA-binding transcription factor activity"/>
    <property type="evidence" value="ECO:0007669"/>
    <property type="project" value="TreeGrafter"/>
</dbReference>
<dbReference type="PROSITE" id="PS50977">
    <property type="entry name" value="HTH_TETR_2"/>
    <property type="match status" value="1"/>
</dbReference>
<evidence type="ECO:0000313" key="8">
    <source>
        <dbReference type="Proteomes" id="UP000198210"/>
    </source>
</evidence>
<reference evidence="7 8" key="1">
    <citation type="submission" date="2016-06" db="EMBL/GenBank/DDBJ databases">
        <authorList>
            <person name="Kjaerup R.B."/>
            <person name="Dalgaard T.S."/>
            <person name="Juul-Madsen H.R."/>
        </authorList>
    </citation>
    <scope>NUCLEOTIDE SEQUENCE [LARGE SCALE GENOMIC DNA]</scope>
    <source>
        <strain evidence="7 8">DSM 45097</strain>
    </source>
</reference>
<organism evidence="7 8">
    <name type="scientific">Micromonospora siamensis</name>
    <dbReference type="NCBI Taxonomy" id="299152"/>
    <lineage>
        <taxon>Bacteria</taxon>
        <taxon>Bacillati</taxon>
        <taxon>Actinomycetota</taxon>
        <taxon>Actinomycetes</taxon>
        <taxon>Micromonosporales</taxon>
        <taxon>Micromonosporaceae</taxon>
        <taxon>Micromonospora</taxon>
    </lineage>
</organism>
<dbReference type="GO" id="GO:0000976">
    <property type="term" value="F:transcription cis-regulatory region binding"/>
    <property type="evidence" value="ECO:0007669"/>
    <property type="project" value="TreeGrafter"/>
</dbReference>
<dbReference type="Proteomes" id="UP000198210">
    <property type="component" value="Chromosome I"/>
</dbReference>
<dbReference type="InterPro" id="IPR041490">
    <property type="entry name" value="KstR2_TetR_C"/>
</dbReference>
<dbReference type="GO" id="GO:0045892">
    <property type="term" value="P:negative regulation of DNA-templated transcription"/>
    <property type="evidence" value="ECO:0007669"/>
    <property type="project" value="UniProtKB-ARBA"/>
</dbReference>
<gene>
    <name evidence="7" type="ORF">GA0074704_2080</name>
</gene>
<dbReference type="InterPro" id="IPR050109">
    <property type="entry name" value="HTH-type_TetR-like_transc_reg"/>
</dbReference>
<dbReference type="Gene3D" id="1.10.10.60">
    <property type="entry name" value="Homeodomain-like"/>
    <property type="match status" value="1"/>
</dbReference>
<evidence type="ECO:0000259" key="6">
    <source>
        <dbReference type="PROSITE" id="PS50977"/>
    </source>
</evidence>
<keyword evidence="8" id="KW-1185">Reference proteome</keyword>
<evidence type="ECO:0000313" key="7">
    <source>
        <dbReference type="EMBL" id="SCG47712.1"/>
    </source>
</evidence>
<accession>A0A1C5HNY5</accession>
<dbReference type="EMBL" id="LT607751">
    <property type="protein sequence ID" value="SCG47712.1"/>
    <property type="molecule type" value="Genomic_DNA"/>
</dbReference>
<dbReference type="InterPro" id="IPR001647">
    <property type="entry name" value="HTH_TetR"/>
</dbReference>
<dbReference type="PANTHER" id="PTHR30055">
    <property type="entry name" value="HTH-TYPE TRANSCRIPTIONAL REGULATOR RUTR"/>
    <property type="match status" value="1"/>
</dbReference>
<dbReference type="AlphaFoldDB" id="A0A1C5HNY5"/>
<sequence length="220" mass="24030">MTRAATHRCGAGRAGRAVGRGGSVADGRSRRREDTRQRLFEAAVQLIAEQGFSATTVEDIAARAGVAKGTVYYNFESKTVLFEELLRHGIGLLTAEFRAAVDGLPPREALAALVRAELEYIRRYRAFAQLLLSEMWRTNREWQQTLRLLRGEAIEVIAETVRAGVASGDLPADLDVPTASSALFGVGLVVAVDWLVFQPDRPIADVQDALLGIVRRVAQT</sequence>
<dbReference type="Pfam" id="PF17932">
    <property type="entry name" value="TetR_C_24"/>
    <property type="match status" value="1"/>
</dbReference>
<evidence type="ECO:0000256" key="2">
    <source>
        <dbReference type="ARBA" id="ARBA00023125"/>
    </source>
</evidence>
<proteinExistence type="predicted"/>
<dbReference type="SUPFAM" id="SSF48498">
    <property type="entry name" value="Tetracyclin repressor-like, C-terminal domain"/>
    <property type="match status" value="1"/>
</dbReference>
<dbReference type="PANTHER" id="PTHR30055:SF238">
    <property type="entry name" value="MYCOFACTOCIN BIOSYNTHESIS TRANSCRIPTIONAL REGULATOR MFTR-RELATED"/>
    <property type="match status" value="1"/>
</dbReference>
<feature type="compositionally biased region" description="Low complexity" evidence="5">
    <location>
        <begin position="1"/>
        <end position="17"/>
    </location>
</feature>
<dbReference type="Gene3D" id="1.10.357.10">
    <property type="entry name" value="Tetracycline Repressor, domain 2"/>
    <property type="match status" value="1"/>
</dbReference>
<dbReference type="InterPro" id="IPR009057">
    <property type="entry name" value="Homeodomain-like_sf"/>
</dbReference>
<evidence type="ECO:0000256" key="4">
    <source>
        <dbReference type="PROSITE-ProRule" id="PRU00335"/>
    </source>
</evidence>